<dbReference type="OrthoDB" id="2868974at2"/>
<evidence type="ECO:0000313" key="2">
    <source>
        <dbReference type="EMBL" id="TCP28866.1"/>
    </source>
</evidence>
<evidence type="ECO:0000256" key="1">
    <source>
        <dbReference type="SAM" id="Phobius"/>
    </source>
</evidence>
<feature type="transmembrane region" description="Helical" evidence="1">
    <location>
        <begin position="54"/>
        <end position="74"/>
    </location>
</feature>
<sequence>MLRNKKLYIFAGSIWCFVFALMSFYWASGGMIGARSLGGLIYEKALEKEPSFTVTLWLTGLIKLCGGLFLLLFLKEWPLITNRILRILAIAGGIFLFVYGLSNLITLLLSSFGLLTLQIDKFALWWRLLFWEPFWMLGGILFILSAVKFKKHLKVEKNFSGK</sequence>
<dbReference type="Pfam" id="PF13160">
    <property type="entry name" value="DUF3995"/>
    <property type="match status" value="1"/>
</dbReference>
<feature type="transmembrane region" description="Helical" evidence="1">
    <location>
        <begin position="7"/>
        <end position="27"/>
    </location>
</feature>
<dbReference type="EMBL" id="SLXK01000015">
    <property type="protein sequence ID" value="TCP28866.1"/>
    <property type="molecule type" value="Genomic_DNA"/>
</dbReference>
<dbReference type="Proteomes" id="UP000295416">
    <property type="component" value="Unassembled WGS sequence"/>
</dbReference>
<keyword evidence="1" id="KW-0472">Membrane</keyword>
<gene>
    <name evidence="2" type="ORF">EV207_115102</name>
</gene>
<dbReference type="RefSeq" id="WP_132746349.1">
    <property type="nucleotide sequence ID" value="NZ_SLXK01000015.1"/>
</dbReference>
<evidence type="ECO:0000313" key="3">
    <source>
        <dbReference type="Proteomes" id="UP000295416"/>
    </source>
</evidence>
<feature type="transmembrane region" description="Helical" evidence="1">
    <location>
        <begin position="86"/>
        <end position="112"/>
    </location>
</feature>
<keyword evidence="3" id="KW-1185">Reference proteome</keyword>
<keyword evidence="1" id="KW-0812">Transmembrane</keyword>
<reference evidence="2 3" key="1">
    <citation type="submission" date="2019-03" db="EMBL/GenBank/DDBJ databases">
        <title>Genomic Encyclopedia of Type Strains, Phase IV (KMG-IV): sequencing the most valuable type-strain genomes for metagenomic binning, comparative biology and taxonomic classification.</title>
        <authorList>
            <person name="Goeker M."/>
        </authorList>
    </citation>
    <scope>NUCLEOTIDE SEQUENCE [LARGE SCALE GENOMIC DNA]</scope>
    <source>
        <strain evidence="2 3">DSM 19377</strain>
    </source>
</reference>
<accession>A0A4V6NQN3</accession>
<dbReference type="AlphaFoldDB" id="A0A4V6NQN3"/>
<keyword evidence="1" id="KW-1133">Transmembrane helix</keyword>
<name>A0A4V6NQN3_9BACL</name>
<dbReference type="InterPro" id="IPR025058">
    <property type="entry name" value="DUF3995"/>
</dbReference>
<proteinExistence type="predicted"/>
<organism evidence="2 3">
    <name type="scientific">Scopulibacillus darangshiensis</name>
    <dbReference type="NCBI Taxonomy" id="442528"/>
    <lineage>
        <taxon>Bacteria</taxon>
        <taxon>Bacillati</taxon>
        <taxon>Bacillota</taxon>
        <taxon>Bacilli</taxon>
        <taxon>Bacillales</taxon>
        <taxon>Sporolactobacillaceae</taxon>
        <taxon>Scopulibacillus</taxon>
    </lineage>
</organism>
<comment type="caution">
    <text evidence="2">The sequence shown here is derived from an EMBL/GenBank/DDBJ whole genome shotgun (WGS) entry which is preliminary data.</text>
</comment>
<protein>
    <submittedName>
        <fullName evidence="2">Uncharacterized protein DUF3995</fullName>
    </submittedName>
</protein>
<feature type="transmembrane region" description="Helical" evidence="1">
    <location>
        <begin position="124"/>
        <end position="147"/>
    </location>
</feature>